<reference evidence="6 7" key="1">
    <citation type="submission" date="2024-07" db="EMBL/GenBank/DDBJ databases">
        <title>Section-level genome sequencing and comparative genomics of Aspergillus sections Usti and Cavernicolus.</title>
        <authorList>
            <consortium name="Lawrence Berkeley National Laboratory"/>
            <person name="Nybo J.L."/>
            <person name="Vesth T.C."/>
            <person name="Theobald S."/>
            <person name="Frisvad J.C."/>
            <person name="Larsen T.O."/>
            <person name="Kjaerboelling I."/>
            <person name="Rothschild-Mancinelli K."/>
            <person name="Lyhne E.K."/>
            <person name="Kogle M.E."/>
            <person name="Barry K."/>
            <person name="Clum A."/>
            <person name="Na H."/>
            <person name="Ledsgaard L."/>
            <person name="Lin J."/>
            <person name="Lipzen A."/>
            <person name="Kuo A."/>
            <person name="Riley R."/>
            <person name="Mondo S."/>
            <person name="LaButti K."/>
            <person name="Haridas S."/>
            <person name="Pangalinan J."/>
            <person name="Salamov A.A."/>
            <person name="Simmons B.A."/>
            <person name="Magnuson J.K."/>
            <person name="Chen J."/>
            <person name="Drula E."/>
            <person name="Henrissat B."/>
            <person name="Wiebenga A."/>
            <person name="Lubbers R.J."/>
            <person name="Gomes A.C."/>
            <person name="Makela M.R."/>
            <person name="Stajich J."/>
            <person name="Grigoriev I.V."/>
            <person name="Mortensen U.H."/>
            <person name="De vries R.P."/>
            <person name="Baker S.E."/>
            <person name="Andersen M.R."/>
        </authorList>
    </citation>
    <scope>NUCLEOTIDE SEQUENCE [LARGE SCALE GENOMIC DNA]</scope>
    <source>
        <strain evidence="6 7">CBS 600.67</strain>
    </source>
</reference>
<comment type="caution">
    <text evidence="6">The sequence shown here is derived from an EMBL/GenBank/DDBJ whole genome shotgun (WGS) entry which is preliminary data.</text>
</comment>
<dbReference type="PROSITE" id="PS00463">
    <property type="entry name" value="ZN2_CY6_FUNGAL_1"/>
    <property type="match status" value="1"/>
</dbReference>
<proteinExistence type="predicted"/>
<dbReference type="Gene3D" id="4.10.240.10">
    <property type="entry name" value="Zn(2)-C6 fungal-type DNA-binding domain"/>
    <property type="match status" value="1"/>
</dbReference>
<keyword evidence="4" id="KW-0539">Nucleus</keyword>
<dbReference type="Pfam" id="PF00172">
    <property type="entry name" value="Zn_clus"/>
    <property type="match status" value="1"/>
</dbReference>
<keyword evidence="1" id="KW-0805">Transcription regulation</keyword>
<sequence length="452" mass="50660">MVMLVACEPCRQRKRKCDRGIPSCSLCTHRSRPCFYPPHRAIKEQDDSRVLSLSVLGQGSALWEMTASHLYDTWAIQSPDVPASYPVSPRWYMPRLIKHFCEGLGVSRLPVEANSTAYQIQTLWVQGALSDPCLFHATLYAGSSHFDLLRGEKPSSITLYHQSEAIRLLNKRLSSPVAAMDDRTLVAITPLALFADLNGDQAAADVHRAGLWKLVEMKGGLDKLGYDGLTSALVQMNTIIYNIAFDLEPGPTFPQPLETPPLGIEERILNISPSDSAYLATLPFIQNIFHDIHNFKVDFTAHADTSIDQLCYNHLQRYATAIPKEAFEDAPYYCCYLAVFIFRTIVDPQSRSPGYFTKLDALASELKASLALTDAELWIRRIPAVFTWVCLTGAAAASDSRARTWFYFQQASAVRVLTVRSGGPPFLDDLWAHFRWLRTLRLNLPTRCVVAD</sequence>
<dbReference type="InterPro" id="IPR021858">
    <property type="entry name" value="Fun_TF"/>
</dbReference>
<dbReference type="PROSITE" id="PS50048">
    <property type="entry name" value="ZN2_CY6_FUNGAL_2"/>
    <property type="match status" value="1"/>
</dbReference>
<evidence type="ECO:0000256" key="1">
    <source>
        <dbReference type="ARBA" id="ARBA00023015"/>
    </source>
</evidence>
<dbReference type="InterPro" id="IPR036864">
    <property type="entry name" value="Zn2-C6_fun-type_DNA-bd_sf"/>
</dbReference>
<keyword evidence="7" id="KW-1185">Reference proteome</keyword>
<keyword evidence="2" id="KW-0238">DNA-binding</keyword>
<name>A0ABR4IFC1_9EURO</name>
<dbReference type="PANTHER" id="PTHR37540">
    <property type="entry name" value="TRANSCRIPTION FACTOR (ACR-2), PUTATIVE-RELATED-RELATED"/>
    <property type="match status" value="1"/>
</dbReference>
<dbReference type="InterPro" id="IPR001138">
    <property type="entry name" value="Zn2Cys6_DnaBD"/>
</dbReference>
<dbReference type="Proteomes" id="UP001610335">
    <property type="component" value="Unassembled WGS sequence"/>
</dbReference>
<keyword evidence="3" id="KW-0804">Transcription</keyword>
<dbReference type="SMART" id="SM00066">
    <property type="entry name" value="GAL4"/>
    <property type="match status" value="1"/>
</dbReference>
<dbReference type="SUPFAM" id="SSF57701">
    <property type="entry name" value="Zn2/Cys6 DNA-binding domain"/>
    <property type="match status" value="1"/>
</dbReference>
<evidence type="ECO:0000256" key="2">
    <source>
        <dbReference type="ARBA" id="ARBA00023125"/>
    </source>
</evidence>
<organism evidence="6 7">
    <name type="scientific">Aspergillus cavernicola</name>
    <dbReference type="NCBI Taxonomy" id="176166"/>
    <lineage>
        <taxon>Eukaryota</taxon>
        <taxon>Fungi</taxon>
        <taxon>Dikarya</taxon>
        <taxon>Ascomycota</taxon>
        <taxon>Pezizomycotina</taxon>
        <taxon>Eurotiomycetes</taxon>
        <taxon>Eurotiomycetidae</taxon>
        <taxon>Eurotiales</taxon>
        <taxon>Aspergillaceae</taxon>
        <taxon>Aspergillus</taxon>
        <taxon>Aspergillus subgen. Nidulantes</taxon>
    </lineage>
</organism>
<evidence type="ECO:0000313" key="6">
    <source>
        <dbReference type="EMBL" id="KAL2826463.1"/>
    </source>
</evidence>
<dbReference type="PANTHER" id="PTHR37540:SF5">
    <property type="entry name" value="TRANSCRIPTION FACTOR DOMAIN-CONTAINING PROTEIN"/>
    <property type="match status" value="1"/>
</dbReference>
<gene>
    <name evidence="6" type="ORF">BDW59DRAFT_65377</name>
</gene>
<evidence type="ECO:0000259" key="5">
    <source>
        <dbReference type="PROSITE" id="PS50048"/>
    </source>
</evidence>
<evidence type="ECO:0000256" key="3">
    <source>
        <dbReference type="ARBA" id="ARBA00023163"/>
    </source>
</evidence>
<accession>A0ABR4IFC1</accession>
<dbReference type="CDD" id="cd00067">
    <property type="entry name" value="GAL4"/>
    <property type="match status" value="1"/>
</dbReference>
<evidence type="ECO:0000313" key="7">
    <source>
        <dbReference type="Proteomes" id="UP001610335"/>
    </source>
</evidence>
<protein>
    <recommendedName>
        <fullName evidence="5">Zn(2)-C6 fungal-type domain-containing protein</fullName>
    </recommendedName>
</protein>
<dbReference type="Pfam" id="PF11951">
    <property type="entry name" value="Fungal_trans_2"/>
    <property type="match status" value="1"/>
</dbReference>
<evidence type="ECO:0000256" key="4">
    <source>
        <dbReference type="ARBA" id="ARBA00023242"/>
    </source>
</evidence>
<dbReference type="EMBL" id="JBFXLS010000030">
    <property type="protein sequence ID" value="KAL2826463.1"/>
    <property type="molecule type" value="Genomic_DNA"/>
</dbReference>
<feature type="domain" description="Zn(2)-C6 fungal-type" evidence="5">
    <location>
        <begin position="6"/>
        <end position="36"/>
    </location>
</feature>